<protein>
    <submittedName>
        <fullName evidence="11">TolC family protein</fullName>
    </submittedName>
</protein>
<dbReference type="InterPro" id="IPR051906">
    <property type="entry name" value="TolC-like"/>
</dbReference>
<keyword evidence="12" id="KW-1185">Reference proteome</keyword>
<keyword evidence="8" id="KW-0175">Coiled coil</keyword>
<keyword evidence="4" id="KW-1134">Transmembrane beta strand</keyword>
<dbReference type="Gene3D" id="1.20.1600.10">
    <property type="entry name" value="Outer membrane efflux proteins (OEP)"/>
    <property type="match status" value="1"/>
</dbReference>
<evidence type="ECO:0000256" key="5">
    <source>
        <dbReference type="ARBA" id="ARBA00022692"/>
    </source>
</evidence>
<feature type="coiled-coil region" evidence="8">
    <location>
        <begin position="391"/>
        <end position="429"/>
    </location>
</feature>
<evidence type="ECO:0000313" key="11">
    <source>
        <dbReference type="EMBL" id="WPB87638.1"/>
    </source>
</evidence>
<dbReference type="PANTHER" id="PTHR30026:SF20">
    <property type="entry name" value="OUTER MEMBRANE PROTEIN TOLC"/>
    <property type="match status" value="1"/>
</dbReference>
<accession>A0ABZ0PQS5</accession>
<evidence type="ECO:0000313" key="12">
    <source>
        <dbReference type="Proteomes" id="UP001305521"/>
    </source>
</evidence>
<evidence type="ECO:0000256" key="6">
    <source>
        <dbReference type="ARBA" id="ARBA00023136"/>
    </source>
</evidence>
<dbReference type="Proteomes" id="UP001305521">
    <property type="component" value="Chromosome"/>
</dbReference>
<evidence type="ECO:0000256" key="2">
    <source>
        <dbReference type="ARBA" id="ARBA00007613"/>
    </source>
</evidence>
<evidence type="ECO:0000256" key="3">
    <source>
        <dbReference type="ARBA" id="ARBA00022448"/>
    </source>
</evidence>
<feature type="signal peptide" evidence="10">
    <location>
        <begin position="1"/>
        <end position="21"/>
    </location>
</feature>
<keyword evidence="10" id="KW-0732">Signal</keyword>
<evidence type="ECO:0000256" key="4">
    <source>
        <dbReference type="ARBA" id="ARBA00022452"/>
    </source>
</evidence>
<name>A0ABZ0PQS5_9PROT</name>
<dbReference type="RefSeq" id="WP_318651588.1">
    <property type="nucleotide sequence ID" value="NZ_CP137852.1"/>
</dbReference>
<keyword evidence="5" id="KW-0812">Transmembrane</keyword>
<evidence type="ECO:0000256" key="7">
    <source>
        <dbReference type="ARBA" id="ARBA00023237"/>
    </source>
</evidence>
<keyword evidence="3" id="KW-0813">Transport</keyword>
<evidence type="ECO:0000256" key="10">
    <source>
        <dbReference type="SAM" id="SignalP"/>
    </source>
</evidence>
<feature type="coiled-coil region" evidence="8">
    <location>
        <begin position="204"/>
        <end position="262"/>
    </location>
</feature>
<dbReference type="InterPro" id="IPR003423">
    <property type="entry name" value="OMP_efflux"/>
</dbReference>
<evidence type="ECO:0000256" key="1">
    <source>
        <dbReference type="ARBA" id="ARBA00004442"/>
    </source>
</evidence>
<gene>
    <name evidence="11" type="ORF">R9Z33_12320</name>
</gene>
<feature type="region of interest" description="Disordered" evidence="9">
    <location>
        <begin position="24"/>
        <end position="49"/>
    </location>
</feature>
<comment type="similarity">
    <text evidence="2">Belongs to the outer membrane factor (OMF) (TC 1.B.17) family.</text>
</comment>
<evidence type="ECO:0000256" key="8">
    <source>
        <dbReference type="SAM" id="Coils"/>
    </source>
</evidence>
<keyword evidence="6" id="KW-0472">Membrane</keyword>
<reference evidence="11 12" key="1">
    <citation type="submission" date="2023-11" db="EMBL/GenBank/DDBJ databases">
        <title>Arctic aerobic anoxygenic photoheterotroph Sediminicoccus rosea KRV36 adapts its photosynthesis to long days of polar summer.</title>
        <authorList>
            <person name="Tomasch J."/>
            <person name="Kopejtka K."/>
            <person name="Bily T."/>
            <person name="Gardiner A.T."/>
            <person name="Gardian Z."/>
            <person name="Shivaramu S."/>
            <person name="Koblizek M."/>
            <person name="Engelhardt F."/>
            <person name="Kaftan D."/>
        </authorList>
    </citation>
    <scope>NUCLEOTIDE SEQUENCE [LARGE SCALE GENOMIC DNA]</scope>
    <source>
        <strain evidence="11 12">R-30</strain>
    </source>
</reference>
<organism evidence="11 12">
    <name type="scientific">Sediminicoccus rosea</name>
    <dbReference type="NCBI Taxonomy" id="1225128"/>
    <lineage>
        <taxon>Bacteria</taxon>
        <taxon>Pseudomonadati</taxon>
        <taxon>Pseudomonadota</taxon>
        <taxon>Alphaproteobacteria</taxon>
        <taxon>Acetobacterales</taxon>
        <taxon>Roseomonadaceae</taxon>
        <taxon>Sediminicoccus</taxon>
    </lineage>
</organism>
<comment type="subcellular location">
    <subcellularLocation>
        <location evidence="1">Cell outer membrane</location>
    </subcellularLocation>
</comment>
<dbReference type="PANTHER" id="PTHR30026">
    <property type="entry name" value="OUTER MEMBRANE PROTEIN TOLC"/>
    <property type="match status" value="1"/>
</dbReference>
<dbReference type="EMBL" id="CP137852">
    <property type="protein sequence ID" value="WPB87638.1"/>
    <property type="molecule type" value="Genomic_DNA"/>
</dbReference>
<keyword evidence="7" id="KW-0998">Cell outer membrane</keyword>
<dbReference type="Pfam" id="PF02321">
    <property type="entry name" value="OEP"/>
    <property type="match status" value="2"/>
</dbReference>
<dbReference type="SUPFAM" id="SSF56954">
    <property type="entry name" value="Outer membrane efflux proteins (OEP)"/>
    <property type="match status" value="1"/>
</dbReference>
<evidence type="ECO:0000256" key="9">
    <source>
        <dbReference type="SAM" id="MobiDB-lite"/>
    </source>
</evidence>
<proteinExistence type="inferred from homology"/>
<sequence length="499" mass="54068">MRGGKAILGVTLALCATSLAAAPASAQQARERPAPRANTSMPTANMPEGSIPLTLPEAVFLALRSNRAIRSQYLQRVADRFSLRVAEATFDPRFGVTGGVTRSRSNGTNLTQATLGPVVNIAAPTGAQFQFGWLGVQSNTRGQSPSGQGRATFQVIQPLLAGGGVDFAMAPVRIARIQEENSKLQLKSLVADQITQTITGYRTLLQAQEQLRIATEALRRARELASVNQALFAAGRLAQVELIQAETSIAQQELQLVGARNQHEAARLALLTLLAVNQNQRIWAVERPAAESARVNPQRALAVAAANQPDYLRTLLAVEVNRINLDVARNQRLWDVSLVAGTGWAAQRADLARTLGALAEVRNDFNIGLQFNIPLGQIAREQPEVNATIALRQSELAIEQARDRLRQAVEDVVRNIDTLRRQAELARRARELAGQQLEAELVKLQAGRSSNFQVVSFQGSLQSAESAELSAVIAYANALTQLDQVLGTTLETWRISLND</sequence>
<feature type="chain" id="PRO_5046056010" evidence="10">
    <location>
        <begin position="22"/>
        <end position="499"/>
    </location>
</feature>